<dbReference type="Proteomes" id="UP000285794">
    <property type="component" value="Unassembled WGS sequence"/>
</dbReference>
<evidence type="ECO:0000256" key="3">
    <source>
        <dbReference type="ARBA" id="ARBA00022807"/>
    </source>
</evidence>
<evidence type="ECO:0000256" key="1">
    <source>
        <dbReference type="ARBA" id="ARBA00022670"/>
    </source>
</evidence>
<evidence type="ECO:0000256" key="2">
    <source>
        <dbReference type="ARBA" id="ARBA00022801"/>
    </source>
</evidence>
<dbReference type="GO" id="GO:0070005">
    <property type="term" value="F:cysteine-type aminopeptidase activity"/>
    <property type="evidence" value="ECO:0007669"/>
    <property type="project" value="InterPro"/>
</dbReference>
<gene>
    <name evidence="7" type="ORF">DWB61_04100</name>
</gene>
<reference evidence="7 8" key="1">
    <citation type="submission" date="2018-07" db="EMBL/GenBank/DDBJ databases">
        <title>Draft genome sequence of Ancylomarina sp. M1P.</title>
        <authorList>
            <person name="Yadav S."/>
            <person name="Villanueva L."/>
            <person name="Damste J.S.S."/>
        </authorList>
    </citation>
    <scope>NUCLEOTIDE SEQUENCE [LARGE SCALE GENOMIC DNA]</scope>
    <source>
        <strain evidence="7 8">M1P</strain>
    </source>
</reference>
<dbReference type="InterPro" id="IPR000169">
    <property type="entry name" value="Pept_cys_AS"/>
</dbReference>
<evidence type="ECO:0000313" key="8">
    <source>
        <dbReference type="Proteomes" id="UP000285794"/>
    </source>
</evidence>
<protein>
    <recommendedName>
        <fullName evidence="4">Aminopeptidase</fullName>
    </recommendedName>
</protein>
<dbReference type="Pfam" id="PF03051">
    <property type="entry name" value="Peptidase_C1_2"/>
    <property type="match status" value="1"/>
</dbReference>
<proteinExistence type="inferred from homology"/>
<dbReference type="PROSITE" id="PS00139">
    <property type="entry name" value="THIOL_PROTEASE_CYS"/>
    <property type="match status" value="1"/>
</dbReference>
<evidence type="ECO:0000313" key="7">
    <source>
        <dbReference type="EMBL" id="RRG23583.1"/>
    </source>
</evidence>
<feature type="active site" evidence="5">
    <location>
        <position position="93"/>
    </location>
</feature>
<feature type="chain" id="PRO_5019180728" description="Aminopeptidase" evidence="6">
    <location>
        <begin position="22"/>
        <end position="463"/>
    </location>
</feature>
<comment type="caution">
    <text evidence="7">The sequence shown here is derived from an EMBL/GenBank/DDBJ whole genome shotgun (WGS) entry which is preliminary data.</text>
</comment>
<dbReference type="RefSeq" id="WP_125029621.1">
    <property type="nucleotide sequence ID" value="NZ_JAPXVP010000003.1"/>
</dbReference>
<keyword evidence="3 4" id="KW-0788">Thiol protease</keyword>
<name>A0A425Y505_9BACT</name>
<dbReference type="SUPFAM" id="SSF54001">
    <property type="entry name" value="Cysteine proteinases"/>
    <property type="match status" value="1"/>
</dbReference>
<evidence type="ECO:0000256" key="5">
    <source>
        <dbReference type="PIRSR" id="PIRSR005700-1"/>
    </source>
</evidence>
<dbReference type="GO" id="GO:0005737">
    <property type="term" value="C:cytoplasm"/>
    <property type="evidence" value="ECO:0007669"/>
    <property type="project" value="TreeGrafter"/>
</dbReference>
<keyword evidence="2 4" id="KW-0378">Hydrolase</keyword>
<organism evidence="7 8">
    <name type="scientific">Ancylomarina euxinus</name>
    <dbReference type="NCBI Taxonomy" id="2283627"/>
    <lineage>
        <taxon>Bacteria</taxon>
        <taxon>Pseudomonadati</taxon>
        <taxon>Bacteroidota</taxon>
        <taxon>Bacteroidia</taxon>
        <taxon>Marinilabiliales</taxon>
        <taxon>Marinifilaceae</taxon>
        <taxon>Ancylomarina</taxon>
    </lineage>
</organism>
<dbReference type="InterPro" id="IPR038765">
    <property type="entry name" value="Papain-like_cys_pep_sf"/>
</dbReference>
<keyword evidence="1 4" id="KW-0645">Protease</keyword>
<keyword evidence="6" id="KW-0732">Signal</keyword>
<dbReference type="PANTHER" id="PTHR10363">
    <property type="entry name" value="BLEOMYCIN HYDROLASE"/>
    <property type="match status" value="1"/>
</dbReference>
<sequence length="463" mass="52914">MNFKFLMLPVLALAIAGTSMAQTKGAIDSKTLSEIRNSFNADASTQAIQNAITNSKSIRDIALNRNKVGATDHFFKYRVAVKGITNQKSSGRCWMFTSMNTIRPNVIKDLNLSSFDFSHNYNYFWDIFEKSNLFLENIIATADKDMDDREVVRYLSSPIDDGGVWNSFFNVAKKYGVVPAEVMPETTISNNTGQLNRIVKEKLRGEAYKIRQLAIKKGHAKKVEAAKVSALKDVYRILALSLGQPPVDFTWRYKDTDGKVSEAKKYTPQEFMALVAPEFAKDEMVMIMNDPTREYYKVYEIKNYRNVAEGINWTYLNLPNDEIKAFAMASIKNNQAMYASCDVGKQHNREAGVMDMNTYDYASLFGVEFDMDKKARILTRQSGSSHAMTLIGVDVDENEKPIKWEFENSWGTTSGNNGYLTFTDEWFSEYMFRVVINKKYLNEKAIKAFESKPIQLPVWDYMF</sequence>
<dbReference type="EMBL" id="QQWG01000003">
    <property type="protein sequence ID" value="RRG23583.1"/>
    <property type="molecule type" value="Genomic_DNA"/>
</dbReference>
<accession>A0A425Y505</accession>
<dbReference type="PIRSF" id="PIRSF005700">
    <property type="entry name" value="PepC"/>
    <property type="match status" value="1"/>
</dbReference>
<keyword evidence="8" id="KW-1185">Reference proteome</keyword>
<comment type="similarity">
    <text evidence="4">Belongs to the peptidase C1 family.</text>
</comment>
<dbReference type="OrthoDB" id="1111399at2"/>
<evidence type="ECO:0000256" key="6">
    <source>
        <dbReference type="SAM" id="SignalP"/>
    </source>
</evidence>
<keyword evidence="4" id="KW-0031">Aminopeptidase</keyword>
<dbReference type="CDD" id="cd00585">
    <property type="entry name" value="Peptidase_C1B"/>
    <property type="match status" value="1"/>
</dbReference>
<feature type="active site" evidence="5">
    <location>
        <position position="408"/>
    </location>
</feature>
<dbReference type="Gene3D" id="3.90.70.10">
    <property type="entry name" value="Cysteine proteinases"/>
    <property type="match status" value="1"/>
</dbReference>
<dbReference type="InterPro" id="IPR004134">
    <property type="entry name" value="Peptidase_C1B"/>
</dbReference>
<evidence type="ECO:0000256" key="4">
    <source>
        <dbReference type="PIRNR" id="PIRNR005700"/>
    </source>
</evidence>
<dbReference type="GO" id="GO:0043418">
    <property type="term" value="P:homocysteine catabolic process"/>
    <property type="evidence" value="ECO:0007669"/>
    <property type="project" value="TreeGrafter"/>
</dbReference>
<dbReference type="PANTHER" id="PTHR10363:SF2">
    <property type="entry name" value="BLEOMYCIN HYDROLASE"/>
    <property type="match status" value="1"/>
</dbReference>
<dbReference type="GO" id="GO:0006508">
    <property type="term" value="P:proteolysis"/>
    <property type="evidence" value="ECO:0007669"/>
    <property type="project" value="UniProtKB-KW"/>
</dbReference>
<dbReference type="AlphaFoldDB" id="A0A425Y505"/>
<feature type="active site" evidence="5">
    <location>
        <position position="386"/>
    </location>
</feature>
<feature type="signal peptide" evidence="6">
    <location>
        <begin position="1"/>
        <end position="21"/>
    </location>
</feature>
<dbReference type="GO" id="GO:0009636">
    <property type="term" value="P:response to toxic substance"/>
    <property type="evidence" value="ECO:0007669"/>
    <property type="project" value="TreeGrafter"/>
</dbReference>